<evidence type="ECO:0000313" key="13">
    <source>
        <dbReference type="EMBL" id="AEI12354.1"/>
    </source>
</evidence>
<evidence type="ECO:0000256" key="11">
    <source>
        <dbReference type="ARBA" id="ARBA00045497"/>
    </source>
</evidence>
<feature type="transmembrane region" description="Helical" evidence="12">
    <location>
        <begin position="308"/>
        <end position="328"/>
    </location>
</feature>
<dbReference type="PANTHER" id="PTHR46494:SF1">
    <property type="entry name" value="CORA FAMILY METAL ION TRANSPORTER (EUROFUNG)"/>
    <property type="match status" value="1"/>
</dbReference>
<dbReference type="GO" id="GO:0015095">
    <property type="term" value="F:magnesium ion transmembrane transporter activity"/>
    <property type="evidence" value="ECO:0007669"/>
    <property type="project" value="TreeGrafter"/>
</dbReference>
<dbReference type="Proteomes" id="UP000000485">
    <property type="component" value="Chromosome"/>
</dbReference>
<evidence type="ECO:0000256" key="3">
    <source>
        <dbReference type="ARBA" id="ARBA00022448"/>
    </source>
</evidence>
<reference evidence="14" key="1">
    <citation type="submission" date="2011-04" db="EMBL/GenBank/DDBJ databases">
        <title>Complete sequence of Cellvibrio gilvus ATCC 13127.</title>
        <authorList>
            <person name="Lucas S."/>
            <person name="Han J."/>
            <person name="Lapidus A."/>
            <person name="Cheng J.-F."/>
            <person name="Goodwin L."/>
            <person name="Pitluck S."/>
            <person name="Peters L."/>
            <person name="Munk A."/>
            <person name="Detter J.C."/>
            <person name="Han C."/>
            <person name="Tapia R."/>
            <person name="Land M."/>
            <person name="Hauser L."/>
            <person name="Kyrpides N."/>
            <person name="Ivanova N."/>
            <person name="Ovchinnikova G."/>
            <person name="Pagani I."/>
            <person name="Mead D."/>
            <person name="Brumm P."/>
            <person name="Woyke T."/>
        </authorList>
    </citation>
    <scope>NUCLEOTIDE SEQUENCE [LARGE SCALE GENOMIC DNA]</scope>
    <source>
        <strain evidence="14">ATCC 13127 / NRRL B-14078</strain>
    </source>
</reference>
<dbReference type="InterPro" id="IPR002523">
    <property type="entry name" value="MgTranspt_CorA/ZnTranspt_ZntB"/>
</dbReference>
<keyword evidence="8" id="KW-0406">Ion transport</keyword>
<dbReference type="InterPro" id="IPR045863">
    <property type="entry name" value="CorA_TM1_TM2"/>
</dbReference>
<keyword evidence="6" id="KW-0460">Magnesium</keyword>
<comment type="function">
    <text evidence="11">Mediates influx of magnesium ions. Alternates between open and closed states. Activated by low cytoplasmic Mg(2+) levels. Inactive when cytoplasmic Mg(2+) levels are high.</text>
</comment>
<dbReference type="eggNOG" id="COG0598">
    <property type="taxonomic scope" value="Bacteria"/>
</dbReference>
<keyword evidence="7 12" id="KW-1133">Transmembrane helix</keyword>
<name>F8A700_CELGA</name>
<comment type="similarity">
    <text evidence="2">Belongs to the CorA metal ion transporter (MIT) (TC 1.A.35) family.</text>
</comment>
<evidence type="ECO:0000256" key="2">
    <source>
        <dbReference type="ARBA" id="ARBA00009765"/>
    </source>
</evidence>
<dbReference type="FunFam" id="1.20.58.340:FF:000004">
    <property type="entry name" value="Magnesium transport protein CorA"/>
    <property type="match status" value="1"/>
</dbReference>
<dbReference type="GO" id="GO:0015087">
    <property type="term" value="F:cobalt ion transmembrane transporter activity"/>
    <property type="evidence" value="ECO:0007669"/>
    <property type="project" value="TreeGrafter"/>
</dbReference>
<keyword evidence="5 12" id="KW-0812">Transmembrane</keyword>
<accession>F8A700</accession>
<dbReference type="PANTHER" id="PTHR46494">
    <property type="entry name" value="CORA FAMILY METAL ION TRANSPORTER (EUROFUNG)"/>
    <property type="match status" value="1"/>
</dbReference>
<dbReference type="KEGG" id="cga:Celgi_1847"/>
<keyword evidence="14" id="KW-1185">Reference proteome</keyword>
<evidence type="ECO:0000313" key="14">
    <source>
        <dbReference type="Proteomes" id="UP000000485"/>
    </source>
</evidence>
<dbReference type="HOGENOM" id="CLU_007127_0_2_11"/>
<keyword evidence="4" id="KW-1003">Cell membrane</keyword>
<evidence type="ECO:0000256" key="1">
    <source>
        <dbReference type="ARBA" id="ARBA00004651"/>
    </source>
</evidence>
<evidence type="ECO:0000256" key="7">
    <source>
        <dbReference type="ARBA" id="ARBA00022989"/>
    </source>
</evidence>
<gene>
    <name evidence="13" type="ordered locus">Celgi_1847</name>
</gene>
<organism evidence="13 14">
    <name type="scientific">Cellulomonas gilvus (strain ATCC 13127 / NRRL B-14078)</name>
    <name type="common">Cellvibrio gilvus</name>
    <dbReference type="NCBI Taxonomy" id="593907"/>
    <lineage>
        <taxon>Bacteria</taxon>
        <taxon>Bacillati</taxon>
        <taxon>Actinomycetota</taxon>
        <taxon>Actinomycetes</taxon>
        <taxon>Micrococcales</taxon>
        <taxon>Cellulomonadaceae</taxon>
        <taxon>Cellulomonas</taxon>
    </lineage>
</organism>
<keyword evidence="9 12" id="KW-0472">Membrane</keyword>
<dbReference type="SUPFAM" id="SSF144083">
    <property type="entry name" value="Magnesium transport protein CorA, transmembrane region"/>
    <property type="match status" value="1"/>
</dbReference>
<evidence type="ECO:0000256" key="8">
    <source>
        <dbReference type="ARBA" id="ARBA00023065"/>
    </source>
</evidence>
<dbReference type="GO" id="GO:0005886">
    <property type="term" value="C:plasma membrane"/>
    <property type="evidence" value="ECO:0007669"/>
    <property type="project" value="UniProtKB-SubCell"/>
</dbReference>
<dbReference type="CDD" id="cd12830">
    <property type="entry name" value="MtCorA-like"/>
    <property type="match status" value="1"/>
</dbReference>
<evidence type="ECO:0000256" key="6">
    <source>
        <dbReference type="ARBA" id="ARBA00022842"/>
    </source>
</evidence>
<evidence type="ECO:0000256" key="12">
    <source>
        <dbReference type="SAM" id="Phobius"/>
    </source>
</evidence>
<comment type="subcellular location">
    <subcellularLocation>
        <location evidence="1">Cell membrane</location>
        <topology evidence="1">Multi-pass membrane protein</topology>
    </subcellularLocation>
</comment>
<dbReference type="EMBL" id="CP002665">
    <property type="protein sequence ID" value="AEI12354.1"/>
    <property type="molecule type" value="Genomic_DNA"/>
</dbReference>
<evidence type="ECO:0000256" key="10">
    <source>
        <dbReference type="ARBA" id="ARBA00034269"/>
    </source>
</evidence>
<dbReference type="AlphaFoldDB" id="F8A700"/>
<dbReference type="GO" id="GO:0050897">
    <property type="term" value="F:cobalt ion binding"/>
    <property type="evidence" value="ECO:0007669"/>
    <property type="project" value="TreeGrafter"/>
</dbReference>
<evidence type="ECO:0000256" key="4">
    <source>
        <dbReference type="ARBA" id="ARBA00022475"/>
    </source>
</evidence>
<proteinExistence type="inferred from homology"/>
<protein>
    <submittedName>
        <fullName evidence="13">Mg2 transporter protein CorA family protein</fullName>
    </submittedName>
</protein>
<dbReference type="GO" id="GO:0000287">
    <property type="term" value="F:magnesium ion binding"/>
    <property type="evidence" value="ECO:0007669"/>
    <property type="project" value="TreeGrafter"/>
</dbReference>
<keyword evidence="3" id="KW-0813">Transport</keyword>
<dbReference type="InterPro" id="IPR045861">
    <property type="entry name" value="CorA_cytoplasmic_dom"/>
</dbReference>
<evidence type="ECO:0000256" key="5">
    <source>
        <dbReference type="ARBA" id="ARBA00022692"/>
    </source>
</evidence>
<dbReference type="SUPFAM" id="SSF143865">
    <property type="entry name" value="CorA soluble domain-like"/>
    <property type="match status" value="1"/>
</dbReference>
<dbReference type="Pfam" id="PF01544">
    <property type="entry name" value="CorA"/>
    <property type="match status" value="1"/>
</dbReference>
<sequence length="334" mass="36025">MYVPSGDGWAVADEVPPSGPAWVRLSAPEALRDEARARGVSAQALRMLDQHVRVTDANDGRGMHLRGRVNRSNDGELLLSMPTVSYVESTRDVTTSALTCVVAGDVILACERGDGGVLDRAAEKLCDGLPVPDRGVRQVLAAIVLTLVNRAGEVEAALGDAVAQAEQVVFSEGDPGADPLGLIYGLKREIAEARRALGPMTSALPELEAEAQAAPGPGLLRRRGSGDASTDTWLRRVRERSDRIDAHLDSHDDLLDAMLTVHLSRVSVRQNEDMRKISAWAAMITVPTMIAGIYGMNFRHMPELDWVLGYPMALVLMAAACAALFRAFRRSGWL</sequence>
<dbReference type="Gene3D" id="1.20.58.340">
    <property type="entry name" value="Magnesium transport protein CorA, transmembrane region"/>
    <property type="match status" value="2"/>
</dbReference>
<feature type="transmembrane region" description="Helical" evidence="12">
    <location>
        <begin position="277"/>
        <end position="296"/>
    </location>
</feature>
<evidence type="ECO:0000256" key="9">
    <source>
        <dbReference type="ARBA" id="ARBA00023136"/>
    </source>
</evidence>
<comment type="catalytic activity">
    <reaction evidence="10">
        <text>Mg(2+)(in) = Mg(2+)(out)</text>
        <dbReference type="Rhea" id="RHEA:29827"/>
        <dbReference type="ChEBI" id="CHEBI:18420"/>
    </reaction>
</comment>